<evidence type="ECO:0000256" key="1">
    <source>
        <dbReference type="ARBA" id="ARBA00022723"/>
    </source>
</evidence>
<dbReference type="EMBL" id="KV428004">
    <property type="protein sequence ID" value="KZT44537.1"/>
    <property type="molecule type" value="Genomic_DNA"/>
</dbReference>
<evidence type="ECO:0000256" key="3">
    <source>
        <dbReference type="ARBA" id="ARBA00022833"/>
    </source>
</evidence>
<dbReference type="STRING" id="1314776.A0A166JAF5"/>
<evidence type="ECO:0000313" key="7">
    <source>
        <dbReference type="Proteomes" id="UP000076798"/>
    </source>
</evidence>
<feature type="domain" description="RING-CH-type" evidence="5">
    <location>
        <begin position="3"/>
        <end position="69"/>
    </location>
</feature>
<sequence>MPDDNDNDKQCRICLGGPDPTLGKLFKPCRCDGSMRYVHVDCLNTWRKASPSRSAFYSCQQCGYQYRFARTRVVGLATSPFVIAVTSLNLFILVVFMASFLGSFVVNWISDETPSSWTYYWRMGPVAASGDLIGAAIHLFDDTYVHPGSFASSVPLREPSPPGLIARLIQRFMLGLSVVGITSFVQWLWSISLIGNFGLFRFRGIRERRQRGGGNIVAALLVMFVVAGAARALLTTYRVVEKYTKRFLVRAEYAILEVSD</sequence>
<name>A0A166JAF5_9AGAM</name>
<dbReference type="PANTHER" id="PTHR46347:SF1">
    <property type="entry name" value="RING_FYVE_PHD ZINC FINGER SUPERFAMILY PROTEIN"/>
    <property type="match status" value="1"/>
</dbReference>
<keyword evidence="4" id="KW-0472">Membrane</keyword>
<feature type="transmembrane region" description="Helical" evidence="4">
    <location>
        <begin position="212"/>
        <end position="234"/>
    </location>
</feature>
<accession>A0A166JAF5</accession>
<dbReference type="SUPFAM" id="SSF57850">
    <property type="entry name" value="RING/U-box"/>
    <property type="match status" value="1"/>
</dbReference>
<dbReference type="InterPro" id="IPR013083">
    <property type="entry name" value="Znf_RING/FYVE/PHD"/>
</dbReference>
<dbReference type="SMART" id="SM00744">
    <property type="entry name" value="RINGv"/>
    <property type="match status" value="1"/>
</dbReference>
<proteinExistence type="predicted"/>
<organism evidence="6 7">
    <name type="scientific">Sistotremastrum suecicum HHB10207 ss-3</name>
    <dbReference type="NCBI Taxonomy" id="1314776"/>
    <lineage>
        <taxon>Eukaryota</taxon>
        <taxon>Fungi</taxon>
        <taxon>Dikarya</taxon>
        <taxon>Basidiomycota</taxon>
        <taxon>Agaricomycotina</taxon>
        <taxon>Agaricomycetes</taxon>
        <taxon>Sistotremastrales</taxon>
        <taxon>Sistotremastraceae</taxon>
        <taxon>Sistotremastrum</taxon>
    </lineage>
</organism>
<evidence type="ECO:0000256" key="2">
    <source>
        <dbReference type="ARBA" id="ARBA00022771"/>
    </source>
</evidence>
<reference evidence="6 7" key="1">
    <citation type="journal article" date="2016" name="Mol. Biol. Evol.">
        <title>Comparative Genomics of Early-Diverging Mushroom-Forming Fungi Provides Insights into the Origins of Lignocellulose Decay Capabilities.</title>
        <authorList>
            <person name="Nagy L.G."/>
            <person name="Riley R."/>
            <person name="Tritt A."/>
            <person name="Adam C."/>
            <person name="Daum C."/>
            <person name="Floudas D."/>
            <person name="Sun H."/>
            <person name="Yadav J.S."/>
            <person name="Pangilinan J."/>
            <person name="Larsson K.H."/>
            <person name="Matsuura K."/>
            <person name="Barry K."/>
            <person name="Labutti K."/>
            <person name="Kuo R."/>
            <person name="Ohm R.A."/>
            <person name="Bhattacharya S.S."/>
            <person name="Shirouzu T."/>
            <person name="Yoshinaga Y."/>
            <person name="Martin F.M."/>
            <person name="Grigoriev I.V."/>
            <person name="Hibbett D.S."/>
        </authorList>
    </citation>
    <scope>NUCLEOTIDE SEQUENCE [LARGE SCALE GENOMIC DNA]</scope>
    <source>
        <strain evidence="6 7">HHB10207 ss-3</strain>
    </source>
</reference>
<dbReference type="AlphaFoldDB" id="A0A166JAF5"/>
<dbReference type="PANTHER" id="PTHR46347">
    <property type="entry name" value="RING/FYVE/PHD ZINC FINGER SUPERFAMILY PROTEIN"/>
    <property type="match status" value="1"/>
</dbReference>
<keyword evidence="4" id="KW-1133">Transmembrane helix</keyword>
<dbReference type="OrthoDB" id="264354at2759"/>
<dbReference type="GO" id="GO:0008270">
    <property type="term" value="F:zinc ion binding"/>
    <property type="evidence" value="ECO:0007669"/>
    <property type="project" value="UniProtKB-KW"/>
</dbReference>
<dbReference type="Proteomes" id="UP000076798">
    <property type="component" value="Unassembled WGS sequence"/>
</dbReference>
<evidence type="ECO:0000259" key="5">
    <source>
        <dbReference type="PROSITE" id="PS51292"/>
    </source>
</evidence>
<gene>
    <name evidence="6" type="ORF">SISSUDRAFT_1124046</name>
</gene>
<evidence type="ECO:0000313" key="6">
    <source>
        <dbReference type="EMBL" id="KZT44537.1"/>
    </source>
</evidence>
<feature type="transmembrane region" description="Helical" evidence="4">
    <location>
        <begin position="172"/>
        <end position="200"/>
    </location>
</feature>
<evidence type="ECO:0000256" key="4">
    <source>
        <dbReference type="SAM" id="Phobius"/>
    </source>
</evidence>
<dbReference type="PROSITE" id="PS51292">
    <property type="entry name" value="ZF_RING_CH"/>
    <property type="match status" value="1"/>
</dbReference>
<dbReference type="CDD" id="cd16495">
    <property type="entry name" value="RING_CH-C4HC3_MARCH"/>
    <property type="match status" value="1"/>
</dbReference>
<keyword evidence="7" id="KW-1185">Reference proteome</keyword>
<protein>
    <recommendedName>
        <fullName evidence="5">RING-CH-type domain-containing protein</fullName>
    </recommendedName>
</protein>
<keyword evidence="1" id="KW-0479">Metal-binding</keyword>
<dbReference type="InterPro" id="IPR011016">
    <property type="entry name" value="Znf_RING-CH"/>
</dbReference>
<keyword evidence="2" id="KW-0863">Zinc-finger</keyword>
<feature type="transmembrane region" description="Helical" evidence="4">
    <location>
        <begin position="81"/>
        <end position="109"/>
    </location>
</feature>
<keyword evidence="4" id="KW-0812">Transmembrane</keyword>
<dbReference type="Gene3D" id="3.30.40.10">
    <property type="entry name" value="Zinc/RING finger domain, C3HC4 (zinc finger)"/>
    <property type="match status" value="1"/>
</dbReference>
<keyword evidence="3" id="KW-0862">Zinc</keyword>
<dbReference type="Pfam" id="PF12906">
    <property type="entry name" value="RINGv"/>
    <property type="match status" value="1"/>
</dbReference>